<evidence type="ECO:0000256" key="3">
    <source>
        <dbReference type="ARBA" id="ARBA00022679"/>
    </source>
</evidence>
<feature type="domain" description="Thiolase C-terminal" evidence="9">
    <location>
        <begin position="298"/>
        <end position="438"/>
    </location>
</feature>
<dbReference type="Gene3D" id="3.40.47.10">
    <property type="match status" value="1"/>
</dbReference>
<gene>
    <name evidence="10" type="ORF">DL240_10665</name>
</gene>
<proteinExistence type="inferred from homology"/>
<dbReference type="PROSITE" id="PS00737">
    <property type="entry name" value="THIOLASE_2"/>
    <property type="match status" value="1"/>
</dbReference>
<dbReference type="InterPro" id="IPR020616">
    <property type="entry name" value="Thiolase_N"/>
</dbReference>
<feature type="domain" description="Thiolase N-terminal" evidence="8">
    <location>
        <begin position="18"/>
        <end position="291"/>
    </location>
</feature>
<dbReference type="InterPro" id="IPR020617">
    <property type="entry name" value="Thiolase_C"/>
</dbReference>
<dbReference type="PIRSF" id="PIRSF000429">
    <property type="entry name" value="Ac-CoA_Ac_transf"/>
    <property type="match status" value="1"/>
</dbReference>
<evidence type="ECO:0000256" key="4">
    <source>
        <dbReference type="ARBA" id="ARBA00023098"/>
    </source>
</evidence>
<organism evidence="10 11">
    <name type="scientific">Lujinxingia litoralis</name>
    <dbReference type="NCBI Taxonomy" id="2211119"/>
    <lineage>
        <taxon>Bacteria</taxon>
        <taxon>Deltaproteobacteria</taxon>
        <taxon>Bradymonadales</taxon>
        <taxon>Lujinxingiaceae</taxon>
        <taxon>Lujinxingia</taxon>
    </lineage>
</organism>
<dbReference type="CDD" id="cd00751">
    <property type="entry name" value="thiolase"/>
    <property type="match status" value="1"/>
</dbReference>
<evidence type="ECO:0000256" key="7">
    <source>
        <dbReference type="RuleBase" id="RU003557"/>
    </source>
</evidence>
<dbReference type="OrthoDB" id="4565318at2"/>
<dbReference type="PROSITE" id="PS00099">
    <property type="entry name" value="THIOLASE_3"/>
    <property type="match status" value="1"/>
</dbReference>
<feature type="active site" description="Acyl-thioester intermediate" evidence="6">
    <location>
        <position position="102"/>
    </location>
</feature>
<comment type="caution">
    <text evidence="10">The sequence shown here is derived from an EMBL/GenBank/DDBJ whole genome shotgun (WGS) entry which is preliminary data.</text>
</comment>
<dbReference type="EMBL" id="QHKO01000004">
    <property type="protein sequence ID" value="RAL22306.1"/>
    <property type="molecule type" value="Genomic_DNA"/>
</dbReference>
<sequence length="438" mass="47255">MANPSSNSSSTLGGNDRVAIIAGVRTPFARAWTAFKHWTEADLGRTVANELLNRVDIDPELIDELIFGCVSAPMDGPNVGREVVLRSQLPRRIPASTVQMYCASSAYAAVQGVNALLLNTADVVMVGGVESMSSARARFSLGLSHALQDVAKARNLQDRLKALSQIKAGDLLPEQPAIEEPTTGKSMGESAEDMAKHYGISRREQDEYAERTHHLAAAGYEEGFFPEVMSVLTGDAFDQVLERDNNVRADTSVERMARLRPVFDRQHGTVTAANASPLTDGASAVLLMRESRARKLGLTPLAFVRSYAQVGIDIQRHNLLLGPTLATPIAFERAGVSLDDMDLVEMHEAFAAQVLANLKIWKSPHLCQELGLDEAIGEVNMETFNVHGGSVALGHPFGATGTRIITQLAQEMARRDVNLGLLTMCAAGGLGLSMVLER</sequence>
<dbReference type="NCBIfam" id="TIGR01930">
    <property type="entry name" value="AcCoA-C-Actrans"/>
    <property type="match status" value="1"/>
</dbReference>
<dbReference type="InterPro" id="IPR020610">
    <property type="entry name" value="Thiolase_AS"/>
</dbReference>
<evidence type="ECO:0000256" key="6">
    <source>
        <dbReference type="PIRSR" id="PIRSR000429-1"/>
    </source>
</evidence>
<evidence type="ECO:0000313" key="11">
    <source>
        <dbReference type="Proteomes" id="UP000249169"/>
    </source>
</evidence>
<dbReference type="GO" id="GO:0006629">
    <property type="term" value="P:lipid metabolic process"/>
    <property type="evidence" value="ECO:0007669"/>
    <property type="project" value="UniProtKB-KW"/>
</dbReference>
<dbReference type="RefSeq" id="WP_111729877.1">
    <property type="nucleotide sequence ID" value="NZ_QHKO01000004.1"/>
</dbReference>
<feature type="active site" description="Proton acceptor" evidence="6">
    <location>
        <position position="395"/>
    </location>
</feature>
<keyword evidence="2" id="KW-0963">Cytoplasm</keyword>
<keyword evidence="4" id="KW-0443">Lipid metabolism</keyword>
<dbReference type="PANTHER" id="PTHR18919">
    <property type="entry name" value="ACETYL-COA C-ACYLTRANSFERASE"/>
    <property type="match status" value="1"/>
</dbReference>
<dbReference type="InterPro" id="IPR002155">
    <property type="entry name" value="Thiolase"/>
</dbReference>
<keyword evidence="5 7" id="KW-0012">Acyltransferase</keyword>
<evidence type="ECO:0000256" key="5">
    <source>
        <dbReference type="ARBA" id="ARBA00023315"/>
    </source>
</evidence>
<keyword evidence="11" id="KW-1185">Reference proteome</keyword>
<dbReference type="Pfam" id="PF02803">
    <property type="entry name" value="Thiolase_C"/>
    <property type="match status" value="1"/>
</dbReference>
<evidence type="ECO:0000259" key="8">
    <source>
        <dbReference type="Pfam" id="PF00108"/>
    </source>
</evidence>
<evidence type="ECO:0000256" key="2">
    <source>
        <dbReference type="ARBA" id="ARBA00022490"/>
    </source>
</evidence>
<evidence type="ECO:0000313" key="10">
    <source>
        <dbReference type="EMBL" id="RAL22306.1"/>
    </source>
</evidence>
<reference evidence="10 11" key="1">
    <citation type="submission" date="2018-05" db="EMBL/GenBank/DDBJ databases">
        <title>Lujinxingia marina gen. nov. sp. nov., a new facultative anaerobic member of the class Deltaproteobacteria, and proposal of Lujinxingaceae fam. nov.</title>
        <authorList>
            <person name="Li C.-M."/>
        </authorList>
    </citation>
    <scope>NUCLEOTIDE SEQUENCE [LARGE SCALE GENOMIC DNA]</scope>
    <source>
        <strain evidence="10 11">B210</strain>
    </source>
</reference>
<dbReference type="PANTHER" id="PTHR18919:SF107">
    <property type="entry name" value="ACETYL-COA ACETYLTRANSFERASE, CYTOSOLIC"/>
    <property type="match status" value="1"/>
</dbReference>
<dbReference type="AlphaFoldDB" id="A0A328C5L5"/>
<dbReference type="InterPro" id="IPR020613">
    <property type="entry name" value="Thiolase_CS"/>
</dbReference>
<dbReference type="InterPro" id="IPR016039">
    <property type="entry name" value="Thiolase-like"/>
</dbReference>
<keyword evidence="3 7" id="KW-0808">Transferase</keyword>
<dbReference type="Pfam" id="PF00108">
    <property type="entry name" value="Thiolase_N"/>
    <property type="match status" value="1"/>
</dbReference>
<name>A0A328C5L5_9DELT</name>
<dbReference type="Proteomes" id="UP000249169">
    <property type="component" value="Unassembled WGS sequence"/>
</dbReference>
<dbReference type="GO" id="GO:0016747">
    <property type="term" value="F:acyltransferase activity, transferring groups other than amino-acyl groups"/>
    <property type="evidence" value="ECO:0007669"/>
    <property type="project" value="InterPro"/>
</dbReference>
<dbReference type="GO" id="GO:0005829">
    <property type="term" value="C:cytosol"/>
    <property type="evidence" value="ECO:0007669"/>
    <property type="project" value="TreeGrafter"/>
</dbReference>
<evidence type="ECO:0000259" key="9">
    <source>
        <dbReference type="Pfam" id="PF02803"/>
    </source>
</evidence>
<feature type="active site" description="Proton acceptor" evidence="6">
    <location>
        <position position="425"/>
    </location>
</feature>
<evidence type="ECO:0000256" key="1">
    <source>
        <dbReference type="ARBA" id="ARBA00010982"/>
    </source>
</evidence>
<dbReference type="SUPFAM" id="SSF53901">
    <property type="entry name" value="Thiolase-like"/>
    <property type="match status" value="2"/>
</dbReference>
<accession>A0A328C5L5</accession>
<comment type="similarity">
    <text evidence="1 7">Belongs to the thiolase-like superfamily. Thiolase family.</text>
</comment>
<dbReference type="FunFam" id="3.40.47.10:FF:000011">
    <property type="entry name" value="3-ketoacyl-CoA thiolase"/>
    <property type="match status" value="1"/>
</dbReference>
<protein>
    <submittedName>
        <fullName evidence="10">Acetyl-CoA C-acyltransferase</fullName>
    </submittedName>
</protein>